<organism evidence="1 4">
    <name type="scientific">Plasmodium ovale wallikeri</name>
    <dbReference type="NCBI Taxonomy" id="864142"/>
    <lineage>
        <taxon>Eukaryota</taxon>
        <taxon>Sar</taxon>
        <taxon>Alveolata</taxon>
        <taxon>Apicomplexa</taxon>
        <taxon>Aconoidasida</taxon>
        <taxon>Haemosporida</taxon>
        <taxon>Plasmodiidae</taxon>
        <taxon>Plasmodium</taxon>
        <taxon>Plasmodium (Plasmodium)</taxon>
    </lineage>
</organism>
<protein>
    <submittedName>
        <fullName evidence="1">Uncharacterized protein</fullName>
    </submittedName>
</protein>
<proteinExistence type="predicted"/>
<evidence type="ECO:0000313" key="4">
    <source>
        <dbReference type="Proteomes" id="UP000078555"/>
    </source>
</evidence>
<dbReference type="Proteomes" id="UP000078550">
    <property type="component" value="Unassembled WGS sequence"/>
</dbReference>
<gene>
    <name evidence="1" type="ORF">POVWA1_032800</name>
    <name evidence="2" type="ORF">POVWA2_032430</name>
</gene>
<accession>A0A1A8YXT5</accession>
<reference evidence="3 4" key="2">
    <citation type="submission" date="2016-05" db="EMBL/GenBank/DDBJ databases">
        <authorList>
            <person name="Naeem Raeece"/>
        </authorList>
    </citation>
    <scope>NUCLEOTIDE SEQUENCE [LARGE SCALE GENOMIC DNA]</scope>
</reference>
<keyword evidence="4" id="KW-1185">Reference proteome</keyword>
<dbReference type="Proteomes" id="UP000078555">
    <property type="component" value="Unassembled WGS sequence"/>
</dbReference>
<evidence type="ECO:0000313" key="3">
    <source>
        <dbReference type="Proteomes" id="UP000078550"/>
    </source>
</evidence>
<evidence type="ECO:0000313" key="1">
    <source>
        <dbReference type="EMBL" id="SBT36530.1"/>
    </source>
</evidence>
<dbReference type="AlphaFoldDB" id="A0A1A8YXT5"/>
<reference evidence="1" key="1">
    <citation type="submission" date="2016-05" db="EMBL/GenBank/DDBJ databases">
        <authorList>
            <person name="Lavstsen T."/>
            <person name="Jespersen J.S."/>
        </authorList>
    </citation>
    <scope>NUCLEOTIDE SEQUENCE [LARGE SCALE GENOMIC DNA]</scope>
</reference>
<dbReference type="EMBL" id="FLRE01000127">
    <property type="protein sequence ID" value="SBT36915.1"/>
    <property type="molecule type" value="Genomic_DNA"/>
</dbReference>
<evidence type="ECO:0000313" key="2">
    <source>
        <dbReference type="EMBL" id="SBT36915.1"/>
    </source>
</evidence>
<name>A0A1A8YXT5_PLAOA</name>
<sequence>MGKKINVLATFADNGVEEGTDDGYSRSDSTEKSNLCLEDYNRRYNDNNTFYRISNCMCYLVYFLETHKSNFII</sequence>
<dbReference type="EMBL" id="FLRD01000097">
    <property type="protein sequence ID" value="SBT36530.1"/>
    <property type="molecule type" value="Genomic_DNA"/>
</dbReference>